<dbReference type="InterPro" id="IPR050093">
    <property type="entry name" value="ABC_SmlMolc_Importer"/>
</dbReference>
<evidence type="ECO:0000259" key="4">
    <source>
        <dbReference type="PROSITE" id="PS50893"/>
    </source>
</evidence>
<protein>
    <submittedName>
        <fullName evidence="5">ATP-binding cassette domain-containing protein</fullName>
    </submittedName>
</protein>
<sequence length="234" mass="26399">MKIALEHITHAYDIDILHDIDFQLDGYHSVAIIGVSGSGKSTLIRLMSGLEKPTTGRIRIDDLSVDSEDYKRHVGFVFQNHNLFPHLTLKRNITLILEKTRGKSPEEAEKIARGYLTLLHLETQMDKLPKNVSGGQAQRASIARALSIDPNIIFLDEPTASLDPILTYEVLEAIKNLKSLGKSFVFVTHVLSFVREFADYVIFMHDGQIHEHGLPSILDEPKTIELKTFMDKVK</sequence>
<keyword evidence="3 5" id="KW-0067">ATP-binding</keyword>
<dbReference type="InterPro" id="IPR017871">
    <property type="entry name" value="ABC_transporter-like_CS"/>
</dbReference>
<dbReference type="GO" id="GO:0005524">
    <property type="term" value="F:ATP binding"/>
    <property type="evidence" value="ECO:0007669"/>
    <property type="project" value="UniProtKB-KW"/>
</dbReference>
<accession>A0ABT2Y484</accession>
<evidence type="ECO:0000256" key="1">
    <source>
        <dbReference type="ARBA" id="ARBA00022448"/>
    </source>
</evidence>
<keyword evidence="1" id="KW-0813">Transport</keyword>
<feature type="domain" description="ABC transporter" evidence="4">
    <location>
        <begin position="1"/>
        <end position="231"/>
    </location>
</feature>
<dbReference type="PANTHER" id="PTHR42781:SF9">
    <property type="entry name" value="AMINO ACID ABC TRANSPORTER, ATP-BINDING PROTEIN-RELATED"/>
    <property type="match status" value="1"/>
</dbReference>
<proteinExistence type="predicted"/>
<organism evidence="5 6">
    <name type="scientific">Paracholeplasma manati</name>
    <dbReference type="NCBI Taxonomy" id="591373"/>
    <lineage>
        <taxon>Bacteria</taxon>
        <taxon>Bacillati</taxon>
        <taxon>Mycoplasmatota</taxon>
        <taxon>Mollicutes</taxon>
        <taxon>Acholeplasmatales</taxon>
        <taxon>Acholeplasmataceae</taxon>
        <taxon>Paracholeplasma</taxon>
    </lineage>
</organism>
<comment type="caution">
    <text evidence="5">The sequence shown here is derived from an EMBL/GenBank/DDBJ whole genome shotgun (WGS) entry which is preliminary data.</text>
</comment>
<dbReference type="RefSeq" id="WP_263607657.1">
    <property type="nucleotide sequence ID" value="NZ_JAOVQM010000001.1"/>
</dbReference>
<dbReference type="Gene3D" id="3.40.50.300">
    <property type="entry name" value="P-loop containing nucleotide triphosphate hydrolases"/>
    <property type="match status" value="1"/>
</dbReference>
<keyword evidence="2" id="KW-0547">Nucleotide-binding</keyword>
<dbReference type="PROSITE" id="PS50893">
    <property type="entry name" value="ABC_TRANSPORTER_2"/>
    <property type="match status" value="1"/>
</dbReference>
<dbReference type="EMBL" id="JAOVQM010000001">
    <property type="protein sequence ID" value="MCV2231535.1"/>
    <property type="molecule type" value="Genomic_DNA"/>
</dbReference>
<dbReference type="SMART" id="SM00382">
    <property type="entry name" value="AAA"/>
    <property type="match status" value="1"/>
</dbReference>
<gene>
    <name evidence="5" type="ORF">N7548_01660</name>
</gene>
<dbReference type="SUPFAM" id="SSF52540">
    <property type="entry name" value="P-loop containing nucleoside triphosphate hydrolases"/>
    <property type="match status" value="1"/>
</dbReference>
<dbReference type="PROSITE" id="PS00211">
    <property type="entry name" value="ABC_TRANSPORTER_1"/>
    <property type="match status" value="1"/>
</dbReference>
<dbReference type="InterPro" id="IPR003593">
    <property type="entry name" value="AAA+_ATPase"/>
</dbReference>
<evidence type="ECO:0000313" key="5">
    <source>
        <dbReference type="EMBL" id="MCV2231535.1"/>
    </source>
</evidence>
<dbReference type="PANTHER" id="PTHR42781">
    <property type="entry name" value="SPERMIDINE/PUTRESCINE IMPORT ATP-BINDING PROTEIN POTA"/>
    <property type="match status" value="1"/>
</dbReference>
<dbReference type="Pfam" id="PF00005">
    <property type="entry name" value="ABC_tran"/>
    <property type="match status" value="1"/>
</dbReference>
<evidence type="ECO:0000256" key="2">
    <source>
        <dbReference type="ARBA" id="ARBA00022741"/>
    </source>
</evidence>
<reference evidence="5" key="1">
    <citation type="submission" date="2022-09" db="EMBL/GenBank/DDBJ databases">
        <title>Novel Mycoplasma species identified in domestic and wild animals.</title>
        <authorList>
            <person name="Volokhov D.V."/>
            <person name="Furtak V.A."/>
            <person name="Zagorodnyaya T.A."/>
        </authorList>
    </citation>
    <scope>NUCLEOTIDE SEQUENCE</scope>
    <source>
        <strain evidence="5">Oakley</strain>
    </source>
</reference>
<evidence type="ECO:0000313" key="6">
    <source>
        <dbReference type="Proteomes" id="UP001177160"/>
    </source>
</evidence>
<name>A0ABT2Y484_9MOLU</name>
<dbReference type="Proteomes" id="UP001177160">
    <property type="component" value="Unassembled WGS sequence"/>
</dbReference>
<dbReference type="InterPro" id="IPR027417">
    <property type="entry name" value="P-loop_NTPase"/>
</dbReference>
<dbReference type="InterPro" id="IPR003439">
    <property type="entry name" value="ABC_transporter-like_ATP-bd"/>
</dbReference>
<evidence type="ECO:0000256" key="3">
    <source>
        <dbReference type="ARBA" id="ARBA00022840"/>
    </source>
</evidence>
<keyword evidence="6" id="KW-1185">Reference proteome</keyword>